<sequence length="129" mass="15096">MGFQLNRELQCCFISSTIEFKSILNVAKSSAKRRDNGLITACKRNQRRSPEKSDKDDQFIWKNLEKCGLIYMFKAIKSFESINLLFSRINLTRRTKCNFRVEVKSCLNKTTSLDKWLSEQCLDESILLQ</sequence>
<protein>
    <submittedName>
        <fullName evidence="1">Uncharacterized protein</fullName>
    </submittedName>
</protein>
<organism evidence="1 2">
    <name type="scientific">Brachionus plicatilis</name>
    <name type="common">Marine rotifer</name>
    <name type="synonym">Brachionus muelleri</name>
    <dbReference type="NCBI Taxonomy" id="10195"/>
    <lineage>
        <taxon>Eukaryota</taxon>
        <taxon>Metazoa</taxon>
        <taxon>Spiralia</taxon>
        <taxon>Gnathifera</taxon>
        <taxon>Rotifera</taxon>
        <taxon>Eurotatoria</taxon>
        <taxon>Monogononta</taxon>
        <taxon>Pseudotrocha</taxon>
        <taxon>Ploima</taxon>
        <taxon>Brachionidae</taxon>
        <taxon>Brachionus</taxon>
    </lineage>
</organism>
<evidence type="ECO:0000313" key="2">
    <source>
        <dbReference type="Proteomes" id="UP000276133"/>
    </source>
</evidence>
<comment type="caution">
    <text evidence="1">The sequence shown here is derived from an EMBL/GenBank/DDBJ whole genome shotgun (WGS) entry which is preliminary data.</text>
</comment>
<proteinExistence type="predicted"/>
<accession>A0A3M7RY73</accession>
<keyword evidence="2" id="KW-1185">Reference proteome</keyword>
<gene>
    <name evidence="1" type="ORF">BpHYR1_048216</name>
</gene>
<evidence type="ECO:0000313" key="1">
    <source>
        <dbReference type="EMBL" id="RNA28533.1"/>
    </source>
</evidence>
<dbReference type="Proteomes" id="UP000276133">
    <property type="component" value="Unassembled WGS sequence"/>
</dbReference>
<name>A0A3M7RY73_BRAPC</name>
<dbReference type="EMBL" id="REGN01002372">
    <property type="protein sequence ID" value="RNA28533.1"/>
    <property type="molecule type" value="Genomic_DNA"/>
</dbReference>
<reference evidence="1 2" key="1">
    <citation type="journal article" date="2018" name="Sci. Rep.">
        <title>Genomic signatures of local adaptation to the degree of environmental predictability in rotifers.</title>
        <authorList>
            <person name="Franch-Gras L."/>
            <person name="Hahn C."/>
            <person name="Garcia-Roger E.M."/>
            <person name="Carmona M.J."/>
            <person name="Serra M."/>
            <person name="Gomez A."/>
        </authorList>
    </citation>
    <scope>NUCLEOTIDE SEQUENCE [LARGE SCALE GENOMIC DNA]</scope>
    <source>
        <strain evidence="1">HYR1</strain>
    </source>
</reference>
<dbReference type="AlphaFoldDB" id="A0A3M7RY73"/>